<dbReference type="EMBL" id="CP000254">
    <property type="protein sequence ID" value="ABD41445.1"/>
    <property type="molecule type" value="Genomic_DNA"/>
</dbReference>
<dbReference type="InterPro" id="IPR035965">
    <property type="entry name" value="PAS-like_dom_sf"/>
</dbReference>
<reference evidence="4" key="1">
    <citation type="journal article" date="2016" name="Stand. Genomic Sci.">
        <title>Complete genome sequence of Methanospirillum hungatei type strain JF1.</title>
        <authorList>
            <person name="Gunsalus R.P."/>
            <person name="Cook L.E."/>
            <person name="Crable B."/>
            <person name="Rohlin L."/>
            <person name="McDonald E."/>
            <person name="Mouttaki H."/>
            <person name="Sieber J.R."/>
            <person name="Poweleit N."/>
            <person name="Zhou H."/>
            <person name="Lapidus A.L."/>
            <person name="Daligault H.E."/>
            <person name="Land M."/>
            <person name="Gilna P."/>
            <person name="Ivanova N."/>
            <person name="Kyrpides N."/>
            <person name="Culley D.E."/>
            <person name="McInerney M.J."/>
        </authorList>
    </citation>
    <scope>NUCLEOTIDE SEQUENCE [LARGE SCALE GENOMIC DNA]</scope>
    <source>
        <strain evidence="4">ATCC 27890 / DSM 864 / NBRC 100397 / JF-1</strain>
    </source>
</reference>
<dbReference type="CDD" id="cd00130">
    <property type="entry name" value="PAS"/>
    <property type="match status" value="2"/>
</dbReference>
<dbReference type="PANTHER" id="PTHR44757:SF2">
    <property type="entry name" value="BIOFILM ARCHITECTURE MAINTENANCE PROTEIN MBAA"/>
    <property type="match status" value="1"/>
</dbReference>
<feature type="domain" description="PAC" evidence="2">
    <location>
        <begin position="279"/>
        <end position="331"/>
    </location>
</feature>
<accession>Q2FLK6</accession>
<dbReference type="NCBIfam" id="TIGR00229">
    <property type="entry name" value="sensory_box"/>
    <property type="match status" value="2"/>
</dbReference>
<organism evidence="3 4">
    <name type="scientific">Methanospirillum hungatei JF-1 (strain ATCC 27890 / DSM 864 / NBRC 100397 / JF-1)</name>
    <dbReference type="NCBI Taxonomy" id="323259"/>
    <lineage>
        <taxon>Archaea</taxon>
        <taxon>Methanobacteriati</taxon>
        <taxon>Methanobacteriota</taxon>
        <taxon>Stenosarchaea group</taxon>
        <taxon>Methanomicrobia</taxon>
        <taxon>Methanomicrobiales</taxon>
        <taxon>Methanospirillaceae</taxon>
        <taxon>Methanospirillum</taxon>
    </lineage>
</organism>
<keyword evidence="4" id="KW-1185">Reference proteome</keyword>
<dbReference type="Gene3D" id="3.30.450.20">
    <property type="entry name" value="PAS domain"/>
    <property type="match status" value="2"/>
</dbReference>
<dbReference type="Pfam" id="PF13426">
    <property type="entry name" value="PAS_9"/>
    <property type="match status" value="2"/>
</dbReference>
<feature type="domain" description="PAS" evidence="1">
    <location>
        <begin position="371"/>
        <end position="424"/>
    </location>
</feature>
<dbReference type="STRING" id="323259.Mhun_1722"/>
<dbReference type="InterPro" id="IPR000700">
    <property type="entry name" value="PAS-assoc_C"/>
</dbReference>
<evidence type="ECO:0000313" key="4">
    <source>
        <dbReference type="Proteomes" id="UP000001941"/>
    </source>
</evidence>
<dbReference type="SMART" id="SM00091">
    <property type="entry name" value="PAS"/>
    <property type="match status" value="2"/>
</dbReference>
<dbReference type="SUPFAM" id="SSF55785">
    <property type="entry name" value="PYP-like sensor domain (PAS domain)"/>
    <property type="match status" value="2"/>
</dbReference>
<dbReference type="eggNOG" id="arCOG06918">
    <property type="taxonomic scope" value="Archaea"/>
</dbReference>
<proteinExistence type="predicted"/>
<evidence type="ECO:0000259" key="1">
    <source>
        <dbReference type="PROSITE" id="PS50112"/>
    </source>
</evidence>
<dbReference type="InterPro" id="IPR000014">
    <property type="entry name" value="PAS"/>
</dbReference>
<dbReference type="InterPro" id="IPR052155">
    <property type="entry name" value="Biofilm_reg_signaling"/>
</dbReference>
<dbReference type="EnsemblBacteria" id="ABD41445">
    <property type="protein sequence ID" value="ABD41445"/>
    <property type="gene ID" value="Mhun_1722"/>
</dbReference>
<gene>
    <name evidence="3" type="ordered locus">Mhun_1722</name>
</gene>
<dbReference type="InParanoid" id="Q2FLK6"/>
<dbReference type="KEGG" id="mhu:Mhun_1722"/>
<evidence type="ECO:0000313" key="3">
    <source>
        <dbReference type="EMBL" id="ABD41445.1"/>
    </source>
</evidence>
<dbReference type="HOGENOM" id="CLU_580896_0_0_2"/>
<dbReference type="PROSITE" id="PS50113">
    <property type="entry name" value="PAC"/>
    <property type="match status" value="1"/>
</dbReference>
<dbReference type="PANTHER" id="PTHR44757">
    <property type="entry name" value="DIGUANYLATE CYCLASE DGCP"/>
    <property type="match status" value="1"/>
</dbReference>
<dbReference type="PROSITE" id="PS50112">
    <property type="entry name" value="PAS"/>
    <property type="match status" value="1"/>
</dbReference>
<protein>
    <submittedName>
        <fullName evidence="3">PAS/PAC sensor protein</fullName>
    </submittedName>
</protein>
<name>Q2FLK6_METHJ</name>
<dbReference type="Proteomes" id="UP000001941">
    <property type="component" value="Chromosome"/>
</dbReference>
<evidence type="ECO:0000259" key="2">
    <source>
        <dbReference type="PROSITE" id="PS50113"/>
    </source>
</evidence>
<sequence>MIMYDIFIPDTGADRRRKMIGDYEEIQTIKELLHGSPQGLSITDISKQLHLHRTTAAKYLDMLQMKGDVDLRIMGTSKVYHPSRRVPASVLRSFYDGPFILFTTRLTVKDFSSDLAAYGIEGDITGVELTDKELSPLYDEAMTELCKRAVLGSFAEIDITTPDKKDQKNLHIRIIPVVFDDGRAGCAFLIQDVTDLAQARKEVEICEKELKIVSEDLNEFVFSCTPEGILKRVNHPFCVRMDRKPEELLGFPYEPVISHEDLERLSKMKQEITPTNPSQTISFKAIQPDGMMAFEEWTYRGIFTQDGKLSGYLAVGHDISREKHLEEQLNTFHASFEALVKQRTKEMRQANQDLMKEIARRERIERELLIIEAAFNHASDSILLFERSGRLWRANETSCRLLGYSKDEIAAISVFDINQEITPEIWEEMWEQAEQEPGISRVTSTHVRRDGTIIPVEVSRTFFTAGPMTLFCSIAREIR</sequence>
<dbReference type="AlphaFoldDB" id="Q2FLK6"/>